<keyword evidence="1" id="KW-1133">Transmembrane helix</keyword>
<evidence type="ECO:0000313" key="3">
    <source>
        <dbReference type="Proteomes" id="UP000321168"/>
    </source>
</evidence>
<organism evidence="2 3">
    <name type="scientific">Luteibaculum oceani</name>
    <dbReference type="NCBI Taxonomy" id="1294296"/>
    <lineage>
        <taxon>Bacteria</taxon>
        <taxon>Pseudomonadati</taxon>
        <taxon>Bacteroidota</taxon>
        <taxon>Flavobacteriia</taxon>
        <taxon>Flavobacteriales</taxon>
        <taxon>Luteibaculaceae</taxon>
        <taxon>Luteibaculum</taxon>
    </lineage>
</organism>
<feature type="transmembrane region" description="Helical" evidence="1">
    <location>
        <begin position="86"/>
        <end position="107"/>
    </location>
</feature>
<dbReference type="Proteomes" id="UP000321168">
    <property type="component" value="Unassembled WGS sequence"/>
</dbReference>
<dbReference type="RefSeq" id="WP_147015455.1">
    <property type="nucleotide sequence ID" value="NZ_VORB01000014.1"/>
</dbReference>
<protein>
    <submittedName>
        <fullName evidence="2">Uncharacterized protein</fullName>
    </submittedName>
</protein>
<accession>A0A5C6UTK9</accession>
<keyword evidence="1" id="KW-0472">Membrane</keyword>
<evidence type="ECO:0000256" key="1">
    <source>
        <dbReference type="SAM" id="Phobius"/>
    </source>
</evidence>
<sequence length="111" mass="13076">MIRLQNYYEHPSQRSFMVYEFSKEEAGIYFEQMLISADIPYEKGEEERNGINYQLFGVHKKHKISVEKINTDTLIKHKTSFIPDKGLKWFTFAFTIFILALAVIGYLKSNT</sequence>
<evidence type="ECO:0000313" key="2">
    <source>
        <dbReference type="EMBL" id="TXC75576.1"/>
    </source>
</evidence>
<name>A0A5C6UTK9_9FLAO</name>
<keyword evidence="1" id="KW-0812">Transmembrane</keyword>
<reference evidence="2 3" key="1">
    <citation type="submission" date="2019-08" db="EMBL/GenBank/DDBJ databases">
        <title>Genome of Luteibaculum oceani JCM 18817.</title>
        <authorList>
            <person name="Bowman J.P."/>
        </authorList>
    </citation>
    <scope>NUCLEOTIDE SEQUENCE [LARGE SCALE GENOMIC DNA]</scope>
    <source>
        <strain evidence="2 3">JCM 18817</strain>
    </source>
</reference>
<dbReference type="EMBL" id="VORB01000014">
    <property type="protein sequence ID" value="TXC75576.1"/>
    <property type="molecule type" value="Genomic_DNA"/>
</dbReference>
<keyword evidence="3" id="KW-1185">Reference proteome</keyword>
<dbReference type="AlphaFoldDB" id="A0A5C6UTK9"/>
<dbReference type="OrthoDB" id="1467362at2"/>
<comment type="caution">
    <text evidence="2">The sequence shown here is derived from an EMBL/GenBank/DDBJ whole genome shotgun (WGS) entry which is preliminary data.</text>
</comment>
<gene>
    <name evidence="2" type="ORF">FRX97_11935</name>
</gene>
<proteinExistence type="predicted"/>